<dbReference type="Pfam" id="PF00400">
    <property type="entry name" value="WD40"/>
    <property type="match status" value="2"/>
</dbReference>
<dbReference type="GO" id="GO:0030674">
    <property type="term" value="F:protein-macromolecule adaptor activity"/>
    <property type="evidence" value="ECO:0007669"/>
    <property type="project" value="TreeGrafter"/>
</dbReference>
<proteinExistence type="inferred from homology"/>
<evidence type="ECO:0000256" key="4">
    <source>
        <dbReference type="PROSITE-ProRule" id="PRU00221"/>
    </source>
</evidence>
<dbReference type="InParanoid" id="H0EXW2"/>
<organism evidence="6 7">
    <name type="scientific">Glarea lozoyensis (strain ATCC 74030 / MF5533)</name>
    <dbReference type="NCBI Taxonomy" id="1104152"/>
    <lineage>
        <taxon>Eukaryota</taxon>
        <taxon>Fungi</taxon>
        <taxon>Dikarya</taxon>
        <taxon>Ascomycota</taxon>
        <taxon>Pezizomycotina</taxon>
        <taxon>Leotiomycetes</taxon>
        <taxon>Helotiales</taxon>
        <taxon>Helotiaceae</taxon>
        <taxon>Glarea</taxon>
    </lineage>
</organism>
<keyword evidence="4" id="KW-0853">WD repeat</keyword>
<name>H0EXW2_GLAL7</name>
<evidence type="ECO:0000256" key="2">
    <source>
        <dbReference type="ARBA" id="ARBA00022786"/>
    </source>
</evidence>
<accession>H0EXW2</accession>
<gene>
    <name evidence="6" type="ORF">M7I_7654</name>
</gene>
<evidence type="ECO:0000313" key="6">
    <source>
        <dbReference type="EMBL" id="EHK96605.1"/>
    </source>
</evidence>
<sequence>MEYPVNDWRDETANFSSNSTDVYMCGSLNGPGLCIPFCTASLNTNSLTAIGDEQGGVRLLETKQDELPAFSEPYVSFKVHNNAIIDMTFTNDDSLLATASGDSTARVVDMLTQTTIAVLGNHSKSLLYGRPINSIYDVHRVPYNVTPSSTDTPSRNEVTSARAGSISVTALQFLPAGLDHLLLTASEMDAEVKLWDIRTISSTRKKHIPLSHTKKPESHNQWRHFGTNSLCLNTSGSRLYTLCKDNTVYAYSTAHLILGHTPELSLPTSSRRSPHRTTQGLGPLHAYRHPKLQATSFYCKAALRKSVNGDTELLAVGSNDGSAVLFPTDERYIPTSSTSQPTPSLRRSSSSQTLAASAGIPVSSNGTALIRGHDREVGSLSWTTEGDLITVGDDYLVRAWHQGSGARELRMGGEGGGKRWRCGWADVEGWYDDDEF</sequence>
<dbReference type="HOGENOM" id="CLU_624366_0_0_1"/>
<keyword evidence="6" id="KW-0132">Cell division</keyword>
<reference evidence="6 7" key="1">
    <citation type="journal article" date="2012" name="Eukaryot. Cell">
        <title>Genome sequence of the fungus Glarea lozoyensis: the first genome sequence of a species from the Helotiaceae family.</title>
        <authorList>
            <person name="Youssar L."/>
            <person name="Gruening B.A."/>
            <person name="Erxleben A."/>
            <person name="Guenther S."/>
            <person name="Huettel W."/>
        </authorList>
    </citation>
    <scope>NUCLEOTIDE SEQUENCE [LARGE SCALE GENOMIC DNA]</scope>
    <source>
        <strain evidence="7">ATCC 74030 / MF5533</strain>
    </source>
</reference>
<comment type="pathway">
    <text evidence="1">Protein modification; protein ubiquitination.</text>
</comment>
<dbReference type="InterPro" id="IPR015943">
    <property type="entry name" value="WD40/YVTN_repeat-like_dom_sf"/>
</dbReference>
<dbReference type="Proteomes" id="UP000005446">
    <property type="component" value="Unassembled WGS sequence"/>
</dbReference>
<keyword evidence="7" id="KW-1185">Reference proteome</keyword>
<dbReference type="GO" id="GO:0043161">
    <property type="term" value="P:proteasome-mediated ubiquitin-dependent protein catabolic process"/>
    <property type="evidence" value="ECO:0007669"/>
    <property type="project" value="TreeGrafter"/>
</dbReference>
<dbReference type="AlphaFoldDB" id="H0EXW2"/>
<feature type="compositionally biased region" description="Low complexity" evidence="5">
    <location>
        <begin position="335"/>
        <end position="357"/>
    </location>
</feature>
<dbReference type="InterPro" id="IPR036322">
    <property type="entry name" value="WD40_repeat_dom_sf"/>
</dbReference>
<feature type="repeat" description="WD" evidence="4">
    <location>
        <begin position="370"/>
        <end position="400"/>
    </location>
</feature>
<dbReference type="SMART" id="SM00320">
    <property type="entry name" value="WD40"/>
    <property type="match status" value="4"/>
</dbReference>
<dbReference type="EMBL" id="AGUE01000231">
    <property type="protein sequence ID" value="EHK96605.1"/>
    <property type="molecule type" value="Genomic_DNA"/>
</dbReference>
<evidence type="ECO:0000256" key="5">
    <source>
        <dbReference type="SAM" id="MobiDB-lite"/>
    </source>
</evidence>
<dbReference type="GO" id="GO:0005634">
    <property type="term" value="C:nucleus"/>
    <property type="evidence" value="ECO:0007669"/>
    <property type="project" value="TreeGrafter"/>
</dbReference>
<evidence type="ECO:0000313" key="7">
    <source>
        <dbReference type="Proteomes" id="UP000005446"/>
    </source>
</evidence>
<protein>
    <submittedName>
        <fullName evidence="6">Putative Cell division cycle protein cdt2</fullName>
    </submittedName>
</protein>
<keyword evidence="6" id="KW-0131">Cell cycle</keyword>
<dbReference type="SUPFAM" id="SSF50978">
    <property type="entry name" value="WD40 repeat-like"/>
    <property type="match status" value="1"/>
</dbReference>
<dbReference type="InterPro" id="IPR051865">
    <property type="entry name" value="WD-repeat_CDT2_adapter"/>
</dbReference>
<feature type="region of interest" description="Disordered" evidence="5">
    <location>
        <begin position="332"/>
        <end position="358"/>
    </location>
</feature>
<comment type="similarity">
    <text evidence="3">Belongs to the WD repeat cdt2 family.</text>
</comment>
<dbReference type="InterPro" id="IPR001680">
    <property type="entry name" value="WD40_rpt"/>
</dbReference>
<dbReference type="GO" id="GO:0051301">
    <property type="term" value="P:cell division"/>
    <property type="evidence" value="ECO:0007669"/>
    <property type="project" value="UniProtKB-KW"/>
</dbReference>
<keyword evidence="2" id="KW-0833">Ubl conjugation pathway</keyword>
<dbReference type="PANTHER" id="PTHR22852:SF0">
    <property type="entry name" value="DENTICLELESS PROTEIN HOMOLOG"/>
    <property type="match status" value="1"/>
</dbReference>
<dbReference type="Gene3D" id="2.130.10.10">
    <property type="entry name" value="YVTN repeat-like/Quinoprotein amine dehydrogenase"/>
    <property type="match status" value="3"/>
</dbReference>
<dbReference type="PROSITE" id="PS50082">
    <property type="entry name" value="WD_REPEATS_2"/>
    <property type="match status" value="2"/>
</dbReference>
<dbReference type="PANTHER" id="PTHR22852">
    <property type="entry name" value="LETHAL 2 DENTICLELESS PROTEIN RETINOIC ACID-REGULATED NUCLEAR MATRIX-ASSOCIATED PROTEIN"/>
    <property type="match status" value="1"/>
</dbReference>
<feature type="repeat" description="WD" evidence="4">
    <location>
        <begin position="77"/>
        <end position="118"/>
    </location>
</feature>
<dbReference type="OrthoDB" id="2096344at2759"/>
<evidence type="ECO:0000256" key="3">
    <source>
        <dbReference type="ARBA" id="ARBA00038344"/>
    </source>
</evidence>
<evidence type="ECO:0000256" key="1">
    <source>
        <dbReference type="ARBA" id="ARBA00004906"/>
    </source>
</evidence>
<comment type="caution">
    <text evidence="6">The sequence shown here is derived from an EMBL/GenBank/DDBJ whole genome shotgun (WGS) entry which is preliminary data.</text>
</comment>